<protein>
    <submittedName>
        <fullName evidence="5">SCO family protein</fullName>
    </submittedName>
</protein>
<dbReference type="PROSITE" id="PS51352">
    <property type="entry name" value="THIOREDOXIN_2"/>
    <property type="match status" value="1"/>
</dbReference>
<dbReference type="RefSeq" id="WP_223626655.1">
    <property type="nucleotide sequence ID" value="NZ_JAIQDJ010000001.1"/>
</dbReference>
<dbReference type="InterPro" id="IPR003782">
    <property type="entry name" value="SCO1/SenC"/>
</dbReference>
<dbReference type="InterPro" id="IPR036249">
    <property type="entry name" value="Thioredoxin-like_sf"/>
</dbReference>
<dbReference type="Proteomes" id="UP001430290">
    <property type="component" value="Unassembled WGS sequence"/>
</dbReference>
<dbReference type="CDD" id="cd02968">
    <property type="entry name" value="SCO"/>
    <property type="match status" value="1"/>
</dbReference>
<comment type="caution">
    <text evidence="5">The sequence shown here is derived from an EMBL/GenBank/DDBJ whole genome shotgun (WGS) entry which is preliminary data.</text>
</comment>
<dbReference type="Gene3D" id="3.40.30.10">
    <property type="entry name" value="Glutaredoxin"/>
    <property type="match status" value="1"/>
</dbReference>
<evidence type="ECO:0000259" key="4">
    <source>
        <dbReference type="PROSITE" id="PS51352"/>
    </source>
</evidence>
<dbReference type="Pfam" id="PF02630">
    <property type="entry name" value="SCO1-SenC"/>
    <property type="match status" value="1"/>
</dbReference>
<dbReference type="InterPro" id="IPR013766">
    <property type="entry name" value="Thioredoxin_domain"/>
</dbReference>
<keyword evidence="2" id="KW-0186">Copper</keyword>
<organism evidence="5 6">
    <name type="scientific">Thermomonas beijingensis</name>
    <dbReference type="NCBI Taxonomy" id="2872701"/>
    <lineage>
        <taxon>Bacteria</taxon>
        <taxon>Pseudomonadati</taxon>
        <taxon>Pseudomonadota</taxon>
        <taxon>Gammaproteobacteria</taxon>
        <taxon>Lysobacterales</taxon>
        <taxon>Lysobacteraceae</taxon>
        <taxon>Thermomonas</taxon>
    </lineage>
</organism>
<dbReference type="PANTHER" id="PTHR12151">
    <property type="entry name" value="ELECTRON TRANSPORT PROTIN SCO1/SENC FAMILY MEMBER"/>
    <property type="match status" value="1"/>
</dbReference>
<evidence type="ECO:0000313" key="6">
    <source>
        <dbReference type="Proteomes" id="UP001430290"/>
    </source>
</evidence>
<name>A0ABS7TBT5_9GAMM</name>
<dbReference type="EMBL" id="JAIQDJ010000001">
    <property type="protein sequence ID" value="MBZ4185307.1"/>
    <property type="molecule type" value="Genomic_DNA"/>
</dbReference>
<feature type="chain" id="PRO_5045600864" evidence="3">
    <location>
        <begin position="23"/>
        <end position="216"/>
    </location>
</feature>
<evidence type="ECO:0000256" key="2">
    <source>
        <dbReference type="ARBA" id="ARBA00023008"/>
    </source>
</evidence>
<evidence type="ECO:0000256" key="1">
    <source>
        <dbReference type="ARBA" id="ARBA00010996"/>
    </source>
</evidence>
<comment type="similarity">
    <text evidence="1">Belongs to the SCO1/2 family.</text>
</comment>
<evidence type="ECO:0000313" key="5">
    <source>
        <dbReference type="EMBL" id="MBZ4185307.1"/>
    </source>
</evidence>
<keyword evidence="6" id="KW-1185">Reference proteome</keyword>
<dbReference type="SUPFAM" id="SSF52833">
    <property type="entry name" value="Thioredoxin-like"/>
    <property type="match status" value="1"/>
</dbReference>
<gene>
    <name evidence="5" type="ORF">K7B09_03070</name>
</gene>
<proteinExistence type="inferred from homology"/>
<accession>A0ABS7TBT5</accession>
<feature type="signal peptide" evidence="3">
    <location>
        <begin position="1"/>
        <end position="22"/>
    </location>
</feature>
<feature type="domain" description="Thioredoxin" evidence="4">
    <location>
        <begin position="47"/>
        <end position="216"/>
    </location>
</feature>
<sequence>MAKRPALLLSLAALAAAVGVWAAQRYFPATPAQPMPALPATQAITLFPTPREVPAFTLQQADGKPLAATQLQGHWTLVFLGFTHCPDVCPTTLAQLAGAQKQWATLPATTRPRLLFVSADPERDTPQLVAQYAHAFHPDTLAATAPLPQLQAFARSLSLVFMKVPGASGAADDYSIDHSAALVLLDPQVRMAGVVQPPLDVKGIAADLATLTKTVK</sequence>
<evidence type="ECO:0000256" key="3">
    <source>
        <dbReference type="SAM" id="SignalP"/>
    </source>
</evidence>
<keyword evidence="3" id="KW-0732">Signal</keyword>
<reference evidence="5" key="1">
    <citation type="submission" date="2021-09" db="EMBL/GenBank/DDBJ databases">
        <authorList>
            <person name="Wu T."/>
            <person name="Guo S.Z."/>
        </authorList>
    </citation>
    <scope>NUCLEOTIDE SEQUENCE</scope>
    <source>
        <strain evidence="5">RSS-23</strain>
    </source>
</reference>
<dbReference type="PANTHER" id="PTHR12151:SF25">
    <property type="entry name" value="LINALOOL DEHYDRATASE_ISOMERASE DOMAIN-CONTAINING PROTEIN"/>
    <property type="match status" value="1"/>
</dbReference>